<dbReference type="AlphaFoldDB" id="A0AAD9PI97"/>
<reference evidence="8" key="1">
    <citation type="journal article" date="2023" name="Nat. Microbiol.">
        <title>Babesia duncani multi-omics identifies virulence factors and drug targets.</title>
        <authorList>
            <person name="Singh P."/>
            <person name="Lonardi S."/>
            <person name="Liang Q."/>
            <person name="Vydyam P."/>
            <person name="Khabirova E."/>
            <person name="Fang T."/>
            <person name="Gihaz S."/>
            <person name="Thekkiniath J."/>
            <person name="Munshi M."/>
            <person name="Abel S."/>
            <person name="Ciampossin L."/>
            <person name="Batugedara G."/>
            <person name="Gupta M."/>
            <person name="Lu X.M."/>
            <person name="Lenz T."/>
            <person name="Chakravarty S."/>
            <person name="Cornillot E."/>
            <person name="Hu Y."/>
            <person name="Ma W."/>
            <person name="Gonzalez L.M."/>
            <person name="Sanchez S."/>
            <person name="Estrada K."/>
            <person name="Sanchez-Flores A."/>
            <person name="Montero E."/>
            <person name="Harb O.S."/>
            <person name="Le Roch K.G."/>
            <person name="Mamoun C.B."/>
        </authorList>
    </citation>
    <scope>NUCLEOTIDE SEQUENCE</scope>
    <source>
        <strain evidence="8">WA1</strain>
    </source>
</reference>
<dbReference type="SMART" id="SM00645">
    <property type="entry name" value="Pept_C1"/>
    <property type="match status" value="1"/>
</dbReference>
<dbReference type="GeneID" id="94337334"/>
<dbReference type="SMART" id="SM00848">
    <property type="entry name" value="Inhibitor_I29"/>
    <property type="match status" value="1"/>
</dbReference>
<dbReference type="RefSeq" id="XP_067802204.1">
    <property type="nucleotide sequence ID" value="XM_067948053.1"/>
</dbReference>
<dbReference type="PANTHER" id="PTHR12411">
    <property type="entry name" value="CYSTEINE PROTEASE FAMILY C1-RELATED"/>
    <property type="match status" value="1"/>
</dbReference>
<sequence length="428" mass="48283">MEDKSETQDDILMRSETVPEISGDVLMGGKPNPGFPGNVLDFCNRYKKWLHLLIAVLIFIALTILVVLIGGESTYEQRKTEIEAEFNRMKLSNYVTISSYKDEDNSALVASALLSITSKFDAQAEAKIYMQYNEFNRQFEKRHSSWNEKKEKFLIFRENLNRINTHNGKDDRLFKMRMNKLGDMTSEEFMLRLNLKMGGISNVHPVLKQRQQLAEDVDIDLRRSGKMTPVKDQGSCGSCWAFATVGVIESYFKQMTGSVVSLSEQQLVDCVSESNGCSGGDPFFAFTYAKKNGLYNSFVYRYQAVDGACLDNLNGNKYIIPSFTAAEDNIDFATILKKHGPSTTVVAANEDWQFYHRGVIDVCGPKINHAVVLAGMGKHDDTKFWLIKNSWGDSWGEDGYAKVLRAHTENYSNCGIDTFSIHVPISTN</sequence>
<dbReference type="GO" id="GO:0008234">
    <property type="term" value="F:cysteine-type peptidase activity"/>
    <property type="evidence" value="ECO:0007669"/>
    <property type="project" value="InterPro"/>
</dbReference>
<evidence type="ECO:0000256" key="3">
    <source>
        <dbReference type="ARBA" id="ARBA00023157"/>
    </source>
</evidence>
<comment type="similarity">
    <text evidence="1">Belongs to the peptidase C1 family.</text>
</comment>
<dbReference type="Pfam" id="PF08246">
    <property type="entry name" value="Inhibitor_I29"/>
    <property type="match status" value="1"/>
</dbReference>
<accession>A0AAD9PI97</accession>
<dbReference type="InterPro" id="IPR025660">
    <property type="entry name" value="Pept_his_AS"/>
</dbReference>
<dbReference type="Proteomes" id="UP001214638">
    <property type="component" value="Unassembled WGS sequence"/>
</dbReference>
<dbReference type="SUPFAM" id="SSF54001">
    <property type="entry name" value="Cysteine proteinases"/>
    <property type="match status" value="1"/>
</dbReference>
<evidence type="ECO:0000256" key="4">
    <source>
        <dbReference type="ARBA" id="ARBA00023180"/>
    </source>
</evidence>
<dbReference type="KEGG" id="bdw:94337334"/>
<name>A0AAD9PI97_9APIC</name>
<feature type="domain" description="Peptidase C1A papain C-terminal" evidence="6">
    <location>
        <begin position="215"/>
        <end position="425"/>
    </location>
</feature>
<dbReference type="GO" id="GO:0006508">
    <property type="term" value="P:proteolysis"/>
    <property type="evidence" value="ECO:0007669"/>
    <property type="project" value="InterPro"/>
</dbReference>
<keyword evidence="5" id="KW-0472">Membrane</keyword>
<dbReference type="EMBL" id="JALLKP010000004">
    <property type="protein sequence ID" value="KAK2195361.1"/>
    <property type="molecule type" value="Genomic_DNA"/>
</dbReference>
<proteinExistence type="inferred from homology"/>
<keyword evidence="5" id="KW-0812">Transmembrane</keyword>
<dbReference type="Gene3D" id="3.90.70.10">
    <property type="entry name" value="Cysteine proteinases"/>
    <property type="match status" value="1"/>
</dbReference>
<dbReference type="InterPro" id="IPR039417">
    <property type="entry name" value="Peptidase_C1A_papain-like"/>
</dbReference>
<feature type="domain" description="Cathepsin propeptide inhibitor" evidence="7">
    <location>
        <begin position="132"/>
        <end position="189"/>
    </location>
</feature>
<keyword evidence="3" id="KW-1015">Disulfide bond</keyword>
<evidence type="ECO:0000256" key="5">
    <source>
        <dbReference type="SAM" id="Phobius"/>
    </source>
</evidence>
<dbReference type="PROSITE" id="PS00639">
    <property type="entry name" value="THIOL_PROTEASE_HIS"/>
    <property type="match status" value="1"/>
</dbReference>
<dbReference type="PRINTS" id="PR00705">
    <property type="entry name" value="PAPAIN"/>
</dbReference>
<evidence type="ECO:0000259" key="6">
    <source>
        <dbReference type="SMART" id="SM00645"/>
    </source>
</evidence>
<keyword evidence="2" id="KW-0865">Zymogen</keyword>
<feature type="transmembrane region" description="Helical" evidence="5">
    <location>
        <begin position="49"/>
        <end position="69"/>
    </location>
</feature>
<evidence type="ECO:0000313" key="9">
    <source>
        <dbReference type="Proteomes" id="UP001214638"/>
    </source>
</evidence>
<keyword evidence="4" id="KW-0325">Glycoprotein</keyword>
<dbReference type="PROSITE" id="PS00139">
    <property type="entry name" value="THIOL_PROTEASE_CYS"/>
    <property type="match status" value="1"/>
</dbReference>
<organism evidence="8 9">
    <name type="scientific">Babesia duncani</name>
    <dbReference type="NCBI Taxonomy" id="323732"/>
    <lineage>
        <taxon>Eukaryota</taxon>
        <taxon>Sar</taxon>
        <taxon>Alveolata</taxon>
        <taxon>Apicomplexa</taxon>
        <taxon>Aconoidasida</taxon>
        <taxon>Piroplasmida</taxon>
        <taxon>Babesiidae</taxon>
        <taxon>Babesia</taxon>
    </lineage>
</organism>
<dbReference type="InterPro" id="IPR038765">
    <property type="entry name" value="Papain-like_cys_pep_sf"/>
</dbReference>
<evidence type="ECO:0000256" key="2">
    <source>
        <dbReference type="ARBA" id="ARBA00023145"/>
    </source>
</evidence>
<dbReference type="InterPro" id="IPR013201">
    <property type="entry name" value="Prot_inhib_I29"/>
</dbReference>
<evidence type="ECO:0000256" key="1">
    <source>
        <dbReference type="ARBA" id="ARBA00008455"/>
    </source>
</evidence>
<dbReference type="InterPro" id="IPR000169">
    <property type="entry name" value="Pept_cys_AS"/>
</dbReference>
<evidence type="ECO:0000259" key="7">
    <source>
        <dbReference type="SMART" id="SM00848"/>
    </source>
</evidence>
<comment type="caution">
    <text evidence="8">The sequence shown here is derived from an EMBL/GenBank/DDBJ whole genome shotgun (WGS) entry which is preliminary data.</text>
</comment>
<evidence type="ECO:0000313" key="8">
    <source>
        <dbReference type="EMBL" id="KAK2195361.1"/>
    </source>
</evidence>
<gene>
    <name evidence="8" type="ORF">BdWA1_003037</name>
</gene>
<keyword evidence="9" id="KW-1185">Reference proteome</keyword>
<dbReference type="InterPro" id="IPR013128">
    <property type="entry name" value="Peptidase_C1A"/>
</dbReference>
<dbReference type="CDD" id="cd02248">
    <property type="entry name" value="Peptidase_C1A"/>
    <property type="match status" value="1"/>
</dbReference>
<keyword evidence="5" id="KW-1133">Transmembrane helix</keyword>
<dbReference type="InterPro" id="IPR000668">
    <property type="entry name" value="Peptidase_C1A_C"/>
</dbReference>
<protein>
    <submittedName>
        <fullName evidence="8">Bifunctional Cysteine peptidase</fullName>
    </submittedName>
</protein>
<dbReference type="Pfam" id="PF00112">
    <property type="entry name" value="Peptidase_C1"/>
    <property type="match status" value="1"/>
</dbReference>